<evidence type="ECO:0008006" key="13">
    <source>
        <dbReference type="Google" id="ProtNLM"/>
    </source>
</evidence>
<evidence type="ECO:0000256" key="3">
    <source>
        <dbReference type="ARBA" id="ARBA00022448"/>
    </source>
</evidence>
<dbReference type="Proteomes" id="UP000007431">
    <property type="component" value="Unassembled WGS sequence"/>
</dbReference>
<feature type="domain" description="TAP-C" evidence="10">
    <location>
        <begin position="561"/>
        <end position="614"/>
    </location>
</feature>
<keyword evidence="3" id="KW-0813">Transport</keyword>
<evidence type="ECO:0000256" key="1">
    <source>
        <dbReference type="ARBA" id="ARBA00004123"/>
    </source>
</evidence>
<dbReference type="PANTHER" id="PTHR10662:SF22">
    <property type="entry name" value="NUCLEAR RNA EXPORT FACTOR 1"/>
    <property type="match status" value="1"/>
</dbReference>
<protein>
    <recommendedName>
        <fullName evidence="13">NTF2 domain-containing protein</fullName>
    </recommendedName>
</protein>
<dbReference type="GO" id="GO:0003723">
    <property type="term" value="F:RNA binding"/>
    <property type="evidence" value="ECO:0007669"/>
    <property type="project" value="TreeGrafter"/>
</dbReference>
<dbReference type="SUPFAM" id="SSF52058">
    <property type="entry name" value="L domain-like"/>
    <property type="match status" value="1"/>
</dbReference>
<comment type="subcellular location">
    <subcellularLocation>
        <location evidence="1">Nucleus</location>
    </subcellularLocation>
</comment>
<dbReference type="STRING" id="578458.D8Q3Y4"/>
<evidence type="ECO:0000259" key="10">
    <source>
        <dbReference type="PROSITE" id="PS51281"/>
    </source>
</evidence>
<dbReference type="InterPro" id="IPR002075">
    <property type="entry name" value="NTF2_dom"/>
</dbReference>
<feature type="compositionally biased region" description="Basic and acidic residues" evidence="8">
    <location>
        <begin position="30"/>
        <end position="50"/>
    </location>
</feature>
<dbReference type="CDD" id="cd14342">
    <property type="entry name" value="UBA_TAP-C"/>
    <property type="match status" value="1"/>
</dbReference>
<dbReference type="Gene3D" id="3.80.10.10">
    <property type="entry name" value="Ribonuclease Inhibitor"/>
    <property type="match status" value="1"/>
</dbReference>
<dbReference type="PROSITE" id="PS51281">
    <property type="entry name" value="TAP_C"/>
    <property type="match status" value="1"/>
</dbReference>
<evidence type="ECO:0000256" key="8">
    <source>
        <dbReference type="SAM" id="MobiDB-lite"/>
    </source>
</evidence>
<dbReference type="Gene3D" id="1.10.8.10">
    <property type="entry name" value="DNA helicase RuvA subunit, C-terminal domain"/>
    <property type="match status" value="1"/>
</dbReference>
<feature type="region of interest" description="Disordered" evidence="8">
    <location>
        <begin position="1"/>
        <end position="81"/>
    </location>
</feature>
<dbReference type="SMART" id="SM00804">
    <property type="entry name" value="TAP_C"/>
    <property type="match status" value="1"/>
</dbReference>
<dbReference type="Pfam" id="PF03943">
    <property type="entry name" value="TAP_C"/>
    <property type="match status" value="1"/>
</dbReference>
<keyword evidence="7" id="KW-0539">Nucleus</keyword>
<dbReference type="OMA" id="YGGHEAW"/>
<evidence type="ECO:0000313" key="12">
    <source>
        <dbReference type="Proteomes" id="UP000007431"/>
    </source>
</evidence>
<dbReference type="InterPro" id="IPR030217">
    <property type="entry name" value="NXF_fam"/>
</dbReference>
<dbReference type="AlphaFoldDB" id="D8Q3Y4"/>
<comment type="similarity">
    <text evidence="2">Belongs to the NXF family.</text>
</comment>
<dbReference type="VEuPathDB" id="FungiDB:SCHCODRAFT_02627251"/>
<dbReference type="KEGG" id="scm:SCHCO_02627251"/>
<keyword evidence="4" id="KW-0433">Leucine-rich repeat</keyword>
<dbReference type="InterPro" id="IPR009060">
    <property type="entry name" value="UBA-like_sf"/>
</dbReference>
<dbReference type="HOGENOM" id="CLU_024991_0_0_1"/>
<dbReference type="SUPFAM" id="SSF54427">
    <property type="entry name" value="NTF2-like"/>
    <property type="match status" value="1"/>
</dbReference>
<feature type="region of interest" description="Disordered" evidence="8">
    <location>
        <begin position="99"/>
        <end position="123"/>
    </location>
</feature>
<evidence type="ECO:0000256" key="2">
    <source>
        <dbReference type="ARBA" id="ARBA00009285"/>
    </source>
</evidence>
<dbReference type="EMBL" id="GL377306">
    <property type="protein sequence ID" value="EFI97137.1"/>
    <property type="molecule type" value="Genomic_DNA"/>
</dbReference>
<evidence type="ECO:0000256" key="7">
    <source>
        <dbReference type="ARBA" id="ARBA00023242"/>
    </source>
</evidence>
<sequence>MMPTPAAPAPPRNLASATLRSVGLAGNKRKATDSEGDAKMRDATHHDKPGGRKTNSRLRSHRMNPIEQYKNTGPSSAKATAGRKAVAAAAASDSLSIRGASRVGSSLSSTRARRNAVSESPSRIPVRASVSTVAKLREFVHSRWNPEARFLNLEAMSQDPIVKKNHLTVPGVISHRNMQDAAREAAVLYKLASELKPEVQTLSLANNNLRGDHLKSLNHYLPKLENLSLVNNQLRVMRDLDHIAARKGKMVHLRELLLGGNPVRETEYQHNRGEQYRLEMARRFTTLELLDQEPIMKISFDVPEAASSSSTPVPVTKSTSFPLPMGGSFITGVDGVLINNFLMRYFPTFDNQRAGLIDVYDDASYFSYSVNATIPIRARIQGLHYKMANNKKLVWNNWFTAVEGGSRNLNRLQGGEMTHRSLHTGPQAIMETLCKLPGTRHDMASTSEKFCIDAFPVKHGTSMALMLVVHGEFTEVGPEGIRSFDRTFLLAPAADGSRAKAAGWDVAILNDQLMVRAYSSPEVWAMGPLQVQAQGPVQKPKPIPTPVLPPAQQAALDAVPELQRPMVLELCRRSGLTVSYSVECLVGNSWDLDRAWANFEAVKTTLPPDAFTAVI</sequence>
<keyword evidence="12" id="KW-1185">Reference proteome</keyword>
<dbReference type="Gene3D" id="3.10.450.50">
    <property type="match status" value="1"/>
</dbReference>
<reference evidence="11 12" key="1">
    <citation type="journal article" date="2010" name="Nat. Biotechnol.">
        <title>Genome sequence of the model mushroom Schizophyllum commune.</title>
        <authorList>
            <person name="Ohm R.A."/>
            <person name="de Jong J.F."/>
            <person name="Lugones L.G."/>
            <person name="Aerts A."/>
            <person name="Kothe E."/>
            <person name="Stajich J.E."/>
            <person name="de Vries R.P."/>
            <person name="Record E."/>
            <person name="Levasseur A."/>
            <person name="Baker S.E."/>
            <person name="Bartholomew K.A."/>
            <person name="Coutinho P.M."/>
            <person name="Erdmann S."/>
            <person name="Fowler T.J."/>
            <person name="Gathman A.C."/>
            <person name="Lombard V."/>
            <person name="Henrissat B."/>
            <person name="Knabe N."/>
            <person name="Kuees U."/>
            <person name="Lilly W.W."/>
            <person name="Lindquist E."/>
            <person name="Lucas S."/>
            <person name="Magnuson J.K."/>
            <person name="Piumi F."/>
            <person name="Raudaskoski M."/>
            <person name="Salamov A."/>
            <person name="Schmutz J."/>
            <person name="Schwarze F.W.M.R."/>
            <person name="vanKuyk P.A."/>
            <person name="Horton J.S."/>
            <person name="Grigoriev I.V."/>
            <person name="Woesten H.A.B."/>
        </authorList>
    </citation>
    <scope>NUCLEOTIDE SEQUENCE [LARGE SCALE GENOMIC DNA]</scope>
    <source>
        <strain evidence="12">H4-8 / FGSC 9210</strain>
    </source>
</reference>
<evidence type="ECO:0000256" key="5">
    <source>
        <dbReference type="ARBA" id="ARBA00022737"/>
    </source>
</evidence>
<keyword evidence="6" id="KW-0509">mRNA transport</keyword>
<dbReference type="FunCoup" id="D8Q3Y4">
    <property type="interactions" value="272"/>
</dbReference>
<keyword evidence="5" id="KW-0677">Repeat</keyword>
<dbReference type="OrthoDB" id="25872at2759"/>
<dbReference type="InterPro" id="IPR005637">
    <property type="entry name" value="TAP_C_dom"/>
</dbReference>
<dbReference type="GO" id="GO:0016973">
    <property type="term" value="P:poly(A)+ mRNA export from nucleus"/>
    <property type="evidence" value="ECO:0007669"/>
    <property type="project" value="TreeGrafter"/>
</dbReference>
<feature type="compositionally biased region" description="Pro residues" evidence="8">
    <location>
        <begin position="1"/>
        <end position="11"/>
    </location>
</feature>
<evidence type="ECO:0000256" key="6">
    <source>
        <dbReference type="ARBA" id="ARBA00022816"/>
    </source>
</evidence>
<gene>
    <name evidence="11" type="ORF">SCHCODRAFT_76422</name>
</gene>
<dbReference type="GeneID" id="9592697"/>
<feature type="domain" description="NTF2" evidence="9">
    <location>
        <begin position="337"/>
        <end position="515"/>
    </location>
</feature>
<dbReference type="InterPro" id="IPR032710">
    <property type="entry name" value="NTF2-like_dom_sf"/>
</dbReference>
<dbReference type="PROSITE" id="PS50177">
    <property type="entry name" value="NTF2_DOMAIN"/>
    <property type="match status" value="1"/>
</dbReference>
<dbReference type="Pfam" id="PF22602">
    <property type="entry name" value="NXF_NTF2"/>
    <property type="match status" value="1"/>
</dbReference>
<dbReference type="InParanoid" id="D8Q3Y4"/>
<proteinExistence type="inferred from homology"/>
<dbReference type="GO" id="GO:0005634">
    <property type="term" value="C:nucleus"/>
    <property type="evidence" value="ECO:0007669"/>
    <property type="project" value="UniProtKB-SubCell"/>
</dbReference>
<dbReference type="eggNOG" id="KOG3763">
    <property type="taxonomic scope" value="Eukaryota"/>
</dbReference>
<organism evidence="12">
    <name type="scientific">Schizophyllum commune (strain H4-8 / FGSC 9210)</name>
    <name type="common">Split gill fungus</name>
    <dbReference type="NCBI Taxonomy" id="578458"/>
    <lineage>
        <taxon>Eukaryota</taxon>
        <taxon>Fungi</taxon>
        <taxon>Dikarya</taxon>
        <taxon>Basidiomycota</taxon>
        <taxon>Agaricomycotina</taxon>
        <taxon>Agaricomycetes</taxon>
        <taxon>Agaricomycetidae</taxon>
        <taxon>Agaricales</taxon>
        <taxon>Schizophyllaceae</taxon>
        <taxon>Schizophyllum</taxon>
    </lineage>
</organism>
<dbReference type="InterPro" id="IPR032675">
    <property type="entry name" value="LRR_dom_sf"/>
</dbReference>
<dbReference type="InterPro" id="IPR018222">
    <property type="entry name" value="Nuclear_transport_factor_2_euk"/>
</dbReference>
<evidence type="ECO:0000256" key="4">
    <source>
        <dbReference type="ARBA" id="ARBA00022614"/>
    </source>
</evidence>
<evidence type="ECO:0000259" key="9">
    <source>
        <dbReference type="PROSITE" id="PS50177"/>
    </source>
</evidence>
<name>D8Q3Y4_SCHCM</name>
<evidence type="ECO:0000313" key="11">
    <source>
        <dbReference type="EMBL" id="EFI97137.1"/>
    </source>
</evidence>
<dbReference type="SUPFAM" id="SSF46934">
    <property type="entry name" value="UBA-like"/>
    <property type="match status" value="1"/>
</dbReference>
<accession>D8Q3Y4</accession>
<dbReference type="PANTHER" id="PTHR10662">
    <property type="entry name" value="NUCLEAR RNA EXPORT FACTOR"/>
    <property type="match status" value="1"/>
</dbReference>